<keyword evidence="1" id="KW-0472">Membrane</keyword>
<dbReference type="EMBL" id="JAIUJS010000011">
    <property type="protein sequence ID" value="MCA0154402.1"/>
    <property type="molecule type" value="Genomic_DNA"/>
</dbReference>
<keyword evidence="1" id="KW-0812">Transmembrane</keyword>
<dbReference type="RefSeq" id="WP_224479349.1">
    <property type="nucleotide sequence ID" value="NZ_JAIUJS010000011.1"/>
</dbReference>
<evidence type="ECO:0000313" key="3">
    <source>
        <dbReference type="Proteomes" id="UP001198402"/>
    </source>
</evidence>
<evidence type="ECO:0000313" key="2">
    <source>
        <dbReference type="EMBL" id="MCA0154402.1"/>
    </source>
</evidence>
<name>A0ABS7Y3B0_9FLAO</name>
<accession>A0ABS7Y3B0</accession>
<sequence length="250" mass="29872">MIKFFRHIRRSLINDNKMGKYIKYAIGEIILVVIGILIALQINNWNENKKNEAKLKTYILEFRNDLKLNLLIFEDEQKRAKARINNNTNLLKTKDFSAIPVDSLEKLIETFYINFDTKNFVYESFKNSQITEFGKYDSIVNNMQVYYIWVYSELSDYVKQHNNTVDLADNYWRYEQTDYEFSYGNDAETHYQTEQERKTKLISLIQNAKTRNILKIDNRKKKQYLGRIDQLIELTQGNINLINKTLELDD</sequence>
<dbReference type="InterPro" id="IPR045749">
    <property type="entry name" value="DUF6090"/>
</dbReference>
<dbReference type="Pfam" id="PF19578">
    <property type="entry name" value="DUF6090"/>
    <property type="match status" value="1"/>
</dbReference>
<evidence type="ECO:0000256" key="1">
    <source>
        <dbReference type="SAM" id="Phobius"/>
    </source>
</evidence>
<comment type="caution">
    <text evidence="2">The sequence shown here is derived from an EMBL/GenBank/DDBJ whole genome shotgun (WGS) entry which is preliminary data.</text>
</comment>
<gene>
    <name evidence="2" type="ORF">LBV24_14320</name>
</gene>
<feature type="transmembrane region" description="Helical" evidence="1">
    <location>
        <begin position="21"/>
        <end position="42"/>
    </location>
</feature>
<dbReference type="Proteomes" id="UP001198402">
    <property type="component" value="Unassembled WGS sequence"/>
</dbReference>
<protein>
    <submittedName>
        <fullName evidence="2">Uncharacterized protein</fullName>
    </submittedName>
</protein>
<keyword evidence="3" id="KW-1185">Reference proteome</keyword>
<proteinExistence type="predicted"/>
<reference evidence="3" key="1">
    <citation type="submission" date="2023-07" db="EMBL/GenBank/DDBJ databases">
        <authorList>
            <person name="Yue Y."/>
        </authorList>
    </citation>
    <scope>NUCLEOTIDE SEQUENCE [LARGE SCALE GENOMIC DNA]</scope>
    <source>
        <strain evidence="3">2Y89</strain>
    </source>
</reference>
<keyword evidence="1" id="KW-1133">Transmembrane helix</keyword>
<organism evidence="2 3">
    <name type="scientific">Winogradskyella vincentii</name>
    <dbReference type="NCBI Taxonomy" id="2877122"/>
    <lineage>
        <taxon>Bacteria</taxon>
        <taxon>Pseudomonadati</taxon>
        <taxon>Bacteroidota</taxon>
        <taxon>Flavobacteriia</taxon>
        <taxon>Flavobacteriales</taxon>
        <taxon>Flavobacteriaceae</taxon>
        <taxon>Winogradskyella</taxon>
    </lineage>
</organism>